<dbReference type="Proteomes" id="UP000034603">
    <property type="component" value="Unassembled WGS sequence"/>
</dbReference>
<accession>A0A0G0L0G3</accession>
<name>A0A0G0L0G3_9BACT</name>
<keyword evidence="1" id="KW-1133">Transmembrane helix</keyword>
<keyword evidence="1" id="KW-0812">Transmembrane</keyword>
<evidence type="ECO:0000313" key="3">
    <source>
        <dbReference type="Proteomes" id="UP000034603"/>
    </source>
</evidence>
<feature type="transmembrane region" description="Helical" evidence="1">
    <location>
        <begin position="29"/>
        <end position="51"/>
    </location>
</feature>
<keyword evidence="1" id="KW-0472">Membrane</keyword>
<evidence type="ECO:0000313" key="2">
    <source>
        <dbReference type="EMBL" id="KKQ46196.1"/>
    </source>
</evidence>
<feature type="transmembrane region" description="Helical" evidence="1">
    <location>
        <begin position="63"/>
        <end position="83"/>
    </location>
</feature>
<evidence type="ECO:0000256" key="1">
    <source>
        <dbReference type="SAM" id="Phobius"/>
    </source>
</evidence>
<reference evidence="2 3" key="1">
    <citation type="journal article" date="2015" name="Nature">
        <title>rRNA introns, odd ribosomes, and small enigmatic genomes across a large radiation of phyla.</title>
        <authorList>
            <person name="Brown C.T."/>
            <person name="Hug L.A."/>
            <person name="Thomas B.C."/>
            <person name="Sharon I."/>
            <person name="Castelle C.J."/>
            <person name="Singh A."/>
            <person name="Wilkins M.J."/>
            <person name="Williams K.H."/>
            <person name="Banfield J.F."/>
        </authorList>
    </citation>
    <scope>NUCLEOTIDE SEQUENCE [LARGE SCALE GENOMIC DNA]</scope>
</reference>
<proteinExistence type="predicted"/>
<dbReference type="EMBL" id="LBTR01000004">
    <property type="protein sequence ID" value="KKQ46196.1"/>
    <property type="molecule type" value="Genomic_DNA"/>
</dbReference>
<comment type="caution">
    <text evidence="2">The sequence shown here is derived from an EMBL/GenBank/DDBJ whole genome shotgun (WGS) entry which is preliminary data.</text>
</comment>
<dbReference type="AlphaFoldDB" id="A0A0G0L0G3"/>
<sequence>MERLQPLIKFLNKPFGVYEFKGISVEPRYWMAGAIVVLVFLLLLSLARLRYEYVHWSVSKPSLAMIFWGFIIAILFEGLLMVFGKTMFTEILGWKNAPKPISTIIDIGRNKFVTVMGASDEKASYKSVVTDYESLSDKEGEKVKDYICK</sequence>
<gene>
    <name evidence="2" type="ORF">US62_C0004G0009</name>
</gene>
<organism evidence="2 3">
    <name type="scientific">Candidatus Woesebacteria bacterium GW2011_GWA1_37_8</name>
    <dbReference type="NCBI Taxonomy" id="1618546"/>
    <lineage>
        <taxon>Bacteria</taxon>
        <taxon>Candidatus Woeseibacteriota</taxon>
    </lineage>
</organism>
<protein>
    <submittedName>
        <fullName evidence="2">Uncharacterized protein</fullName>
    </submittedName>
</protein>